<organism evidence="1 2">
    <name type="scientific">Dysgonomonas hofstadii</name>
    <dbReference type="NCBI Taxonomy" id="637886"/>
    <lineage>
        <taxon>Bacteria</taxon>
        <taxon>Pseudomonadati</taxon>
        <taxon>Bacteroidota</taxon>
        <taxon>Bacteroidia</taxon>
        <taxon>Bacteroidales</taxon>
        <taxon>Dysgonomonadaceae</taxon>
        <taxon>Dysgonomonas</taxon>
    </lineage>
</organism>
<evidence type="ECO:0000313" key="2">
    <source>
        <dbReference type="Proteomes" id="UP000555103"/>
    </source>
</evidence>
<gene>
    <name evidence="1" type="ORF">GGR21_003230</name>
</gene>
<proteinExistence type="predicted"/>
<name>A0A840CZB7_9BACT</name>
<dbReference type="EMBL" id="JACIEP010000013">
    <property type="protein sequence ID" value="MBB4037313.1"/>
    <property type="molecule type" value="Genomic_DNA"/>
</dbReference>
<dbReference type="AlphaFoldDB" id="A0A840CZB7"/>
<evidence type="ECO:0008006" key="3">
    <source>
        <dbReference type="Google" id="ProtNLM"/>
    </source>
</evidence>
<reference evidence="1 2" key="1">
    <citation type="submission" date="2020-08" db="EMBL/GenBank/DDBJ databases">
        <title>Genomic Encyclopedia of Type Strains, Phase IV (KMG-IV): sequencing the most valuable type-strain genomes for metagenomic binning, comparative biology and taxonomic classification.</title>
        <authorList>
            <person name="Goeker M."/>
        </authorList>
    </citation>
    <scope>NUCLEOTIDE SEQUENCE [LARGE SCALE GENOMIC DNA]</scope>
    <source>
        <strain evidence="1 2">DSM 104969</strain>
    </source>
</reference>
<dbReference type="RefSeq" id="WP_183308166.1">
    <property type="nucleotide sequence ID" value="NZ_JACIEP010000013.1"/>
</dbReference>
<evidence type="ECO:0000313" key="1">
    <source>
        <dbReference type="EMBL" id="MBB4037313.1"/>
    </source>
</evidence>
<dbReference type="InterPro" id="IPR021272">
    <property type="entry name" value="DUF2851"/>
</dbReference>
<dbReference type="Proteomes" id="UP000555103">
    <property type="component" value="Unassembled WGS sequence"/>
</dbReference>
<accession>A0A840CZB7</accession>
<protein>
    <recommendedName>
        <fullName evidence="3">DUF2851 family protein</fullName>
    </recommendedName>
</protein>
<dbReference type="Pfam" id="PF11013">
    <property type="entry name" value="DUF2851"/>
    <property type="match status" value="1"/>
</dbReference>
<comment type="caution">
    <text evidence="1">The sequence shown here is derived from an EMBL/GenBank/DDBJ whole genome shotgun (WGS) entry which is preliminary data.</text>
</comment>
<keyword evidence="2" id="KW-1185">Reference proteome</keyword>
<sequence>MEDILHYIWKFRLFQKDLKTTDGLAIEVIDVGLPNINEGPDFFNAKIKIGDKIWAGNIEIHKRSDEWVKHNHHTNKNYNSVILHVVEKANCEVFNEKGQAVLQCEIECPDKIKENYDFLIHSNTDIPCANYIGSFSHFHLNSWMNILLIERLERKSGHIKSLLENYSNSWEEVFYILLSRNFGFGLNSDSFERLALSLPLRYLQKQGDNLIQIEALLFGQAGMLDEEKTDDDYFALLKKEYNFLRNKYGLNPLESYVFKNLRIRPTAFPQIRIAQLAALLHSSHGLFSKIISCEDIGRLRLMFHVNASEYWQTHYTFGAASERKSKYLGDASLDIILINTVVPLLFLYGKHIDSETHCDRAFRFLETIKPEQNSITKRFSKLKVPLNNAADSQAMIQLKREYCEPRKCLFCRIGHQLLTEK</sequence>